<dbReference type="GO" id="GO:0009986">
    <property type="term" value="C:cell surface"/>
    <property type="evidence" value="ECO:0007669"/>
    <property type="project" value="TreeGrafter"/>
</dbReference>
<dbReference type="GO" id="GO:0042973">
    <property type="term" value="F:glucan endo-1,3-beta-D-glucosidase activity"/>
    <property type="evidence" value="ECO:0007669"/>
    <property type="project" value="UniProtKB-EC"/>
</dbReference>
<dbReference type="GO" id="GO:0071555">
    <property type="term" value="P:cell wall organization"/>
    <property type="evidence" value="ECO:0007669"/>
    <property type="project" value="UniProtKB-KW"/>
</dbReference>
<keyword evidence="14" id="KW-0961">Cell wall biogenesis/degradation</keyword>
<comment type="caution">
    <text evidence="20">The sequence shown here is derived from an EMBL/GenBank/DDBJ whole genome shotgun (WGS) entry which is preliminary data.</text>
</comment>
<evidence type="ECO:0000256" key="19">
    <source>
        <dbReference type="RuleBase" id="RU004335"/>
    </source>
</evidence>
<evidence type="ECO:0000256" key="2">
    <source>
        <dbReference type="ARBA" id="ARBA00004191"/>
    </source>
</evidence>
<evidence type="ECO:0000256" key="1">
    <source>
        <dbReference type="ARBA" id="ARBA00000382"/>
    </source>
</evidence>
<protein>
    <recommendedName>
        <fullName evidence="5">glucan endo-1,3-beta-D-glucosidase</fullName>
        <ecNumber evidence="5">3.2.1.39</ecNumber>
    </recommendedName>
    <alternativeName>
        <fullName evidence="18">Endo-1,3-beta-glucanase btgC</fullName>
    </alternativeName>
    <alternativeName>
        <fullName evidence="17">Laminarinase btgC</fullName>
    </alternativeName>
</protein>
<evidence type="ECO:0000256" key="7">
    <source>
        <dbReference type="ARBA" id="ARBA00022512"/>
    </source>
</evidence>
<dbReference type="GO" id="GO:0005576">
    <property type="term" value="C:extracellular region"/>
    <property type="evidence" value="ECO:0007669"/>
    <property type="project" value="TreeGrafter"/>
</dbReference>
<keyword evidence="9" id="KW-0732">Signal</keyword>
<dbReference type="GO" id="GO:0000272">
    <property type="term" value="P:polysaccharide catabolic process"/>
    <property type="evidence" value="ECO:0007669"/>
    <property type="project" value="UniProtKB-KW"/>
</dbReference>
<comment type="function">
    <text evidence="16">Glucanases play a role in cell expansion during growth, in cell-cell fusion during mating, and in spore release during sporulation. This enzyme may be involved in beta-glucan degradation. Active on laminarin and lichenan.</text>
</comment>
<evidence type="ECO:0000256" key="10">
    <source>
        <dbReference type="ARBA" id="ARBA00022801"/>
    </source>
</evidence>
<evidence type="ECO:0000256" key="5">
    <source>
        <dbReference type="ARBA" id="ARBA00012780"/>
    </source>
</evidence>
<evidence type="ECO:0000256" key="12">
    <source>
        <dbReference type="ARBA" id="ARBA00023180"/>
    </source>
</evidence>
<dbReference type="Proteomes" id="UP001165120">
    <property type="component" value="Unassembled WGS sequence"/>
</dbReference>
<dbReference type="Pfam" id="PF00332">
    <property type="entry name" value="Glyco_hydro_17"/>
    <property type="match status" value="1"/>
</dbReference>
<keyword evidence="13" id="KW-0119">Carbohydrate metabolism</keyword>
<keyword evidence="12" id="KW-0325">Glycoprotein</keyword>
<evidence type="ECO:0000256" key="6">
    <source>
        <dbReference type="ARBA" id="ARBA00022475"/>
    </source>
</evidence>
<keyword evidence="21" id="KW-1185">Reference proteome</keyword>
<keyword evidence="15" id="KW-0624">Polysaccharide degradation</keyword>
<comment type="similarity">
    <text evidence="4 19">Belongs to the glycosyl hydrolase 17 family.</text>
</comment>
<proteinExistence type="inferred from homology"/>
<comment type="catalytic activity">
    <reaction evidence="1">
        <text>Hydrolysis of (1-&gt;3)-beta-D-glucosidic linkages in (1-&gt;3)-beta-D-glucans.</text>
        <dbReference type="EC" id="3.2.1.39"/>
    </reaction>
</comment>
<reference evidence="20" key="1">
    <citation type="submission" date="2023-04" db="EMBL/GenBank/DDBJ databases">
        <title>Candida boidinii NBRC 10035.</title>
        <authorList>
            <person name="Ichikawa N."/>
            <person name="Sato H."/>
            <person name="Tonouchi N."/>
        </authorList>
    </citation>
    <scope>NUCLEOTIDE SEQUENCE</scope>
    <source>
        <strain evidence="20">NBRC 10035</strain>
    </source>
</reference>
<evidence type="ECO:0000256" key="13">
    <source>
        <dbReference type="ARBA" id="ARBA00023277"/>
    </source>
</evidence>
<dbReference type="PANTHER" id="PTHR16631">
    <property type="entry name" value="GLUCAN 1,3-BETA-GLUCOSIDASE"/>
    <property type="match status" value="1"/>
</dbReference>
<keyword evidence="7" id="KW-0134">Cell wall</keyword>
<keyword evidence="6" id="KW-1003">Cell membrane</keyword>
<evidence type="ECO:0000256" key="8">
    <source>
        <dbReference type="ARBA" id="ARBA00022525"/>
    </source>
</evidence>
<gene>
    <name evidence="20" type="ORF">Cboi02_000561200</name>
</gene>
<evidence type="ECO:0000256" key="15">
    <source>
        <dbReference type="ARBA" id="ARBA00023326"/>
    </source>
</evidence>
<dbReference type="GO" id="GO:0005886">
    <property type="term" value="C:plasma membrane"/>
    <property type="evidence" value="ECO:0007669"/>
    <property type="project" value="UniProtKB-SubCell"/>
</dbReference>
<dbReference type="Gene3D" id="3.20.20.80">
    <property type="entry name" value="Glycosidases"/>
    <property type="match status" value="1"/>
</dbReference>
<evidence type="ECO:0000256" key="18">
    <source>
        <dbReference type="ARBA" id="ARBA00043078"/>
    </source>
</evidence>
<dbReference type="GO" id="GO:0009277">
    <property type="term" value="C:fungal-type cell wall"/>
    <property type="evidence" value="ECO:0007669"/>
    <property type="project" value="TreeGrafter"/>
</dbReference>
<organism evidence="20 21">
    <name type="scientific">Candida boidinii</name>
    <name type="common">Yeast</name>
    <dbReference type="NCBI Taxonomy" id="5477"/>
    <lineage>
        <taxon>Eukaryota</taxon>
        <taxon>Fungi</taxon>
        <taxon>Dikarya</taxon>
        <taxon>Ascomycota</taxon>
        <taxon>Saccharomycotina</taxon>
        <taxon>Pichiomycetes</taxon>
        <taxon>Pichiales</taxon>
        <taxon>Pichiaceae</taxon>
        <taxon>Ogataea</taxon>
        <taxon>Ogataea/Candida clade</taxon>
    </lineage>
</organism>
<evidence type="ECO:0000256" key="16">
    <source>
        <dbReference type="ARBA" id="ARBA00037649"/>
    </source>
</evidence>
<keyword evidence="10" id="KW-0378">Hydrolase</keyword>
<keyword evidence="11" id="KW-0472">Membrane</keyword>
<evidence type="ECO:0000256" key="3">
    <source>
        <dbReference type="ARBA" id="ARBA00004401"/>
    </source>
</evidence>
<evidence type="ECO:0000256" key="14">
    <source>
        <dbReference type="ARBA" id="ARBA00023316"/>
    </source>
</evidence>
<accession>A0A9W6T5M3</accession>
<dbReference type="SUPFAM" id="SSF51445">
    <property type="entry name" value="(Trans)glycosidases"/>
    <property type="match status" value="1"/>
</dbReference>
<evidence type="ECO:0000256" key="4">
    <source>
        <dbReference type="ARBA" id="ARBA00008773"/>
    </source>
</evidence>
<dbReference type="InterPro" id="IPR017853">
    <property type="entry name" value="GH"/>
</dbReference>
<name>A0A9W6T5M3_CANBO</name>
<evidence type="ECO:0000256" key="17">
    <source>
        <dbReference type="ARBA" id="ARBA00042373"/>
    </source>
</evidence>
<evidence type="ECO:0000313" key="20">
    <source>
        <dbReference type="EMBL" id="GME77686.1"/>
    </source>
</evidence>
<sequence>MVLVTTYAKSDIAQQNDLFRYFGSLKPDERVKEISSLMDEFSIDKTELHIHGLDIDTAKKVKSLNFSTNFNSNIFKPQIAENWQDTLNNFENINEKYRNDQEIKKLMNNDNLHNVFHGISYAPRNVIEPMCGVNSRDVMLDLALLSQLTTRVRTYGTQCNQAEHVLNAIQDLNLNMSLALGVWIGPNDYSNWKQINNMKLMLSAYPREYFDSIYVGNEVLFREEKSTEELISYIEEVKSFVNNIGYSDLPVGASEIGALINPELVQACDFVGANIHPFFGGTTVEQASSWSKNFLNYQVEPIRDSILDEIDVDDEGKANKKKIAISEIGWPYCGGTFIEAHAGDYELQYFLDDWICRNEHDYDWFWFEAFDEPWKKIWHEENSKWETEWGIFTSDRELKENIQIPNCDSEEYVNRLNTIREMKAINT</sequence>
<dbReference type="EMBL" id="BSXN01002808">
    <property type="protein sequence ID" value="GME77686.1"/>
    <property type="molecule type" value="Genomic_DNA"/>
</dbReference>
<dbReference type="EC" id="3.2.1.39" evidence="5"/>
<dbReference type="AlphaFoldDB" id="A0A9W6T5M3"/>
<dbReference type="PANTHER" id="PTHR16631:SF17">
    <property type="entry name" value="GLUCAN ENDO-1,3-BETA-GLUCOSIDASE BTGC"/>
    <property type="match status" value="1"/>
</dbReference>
<keyword evidence="8" id="KW-0964">Secreted</keyword>
<evidence type="ECO:0000256" key="9">
    <source>
        <dbReference type="ARBA" id="ARBA00022729"/>
    </source>
</evidence>
<evidence type="ECO:0000313" key="21">
    <source>
        <dbReference type="Proteomes" id="UP001165120"/>
    </source>
</evidence>
<comment type="subcellular location">
    <subcellularLocation>
        <location evidence="3">Cell membrane</location>
        <topology evidence="3">Single-pass type II membrane protein</topology>
    </subcellularLocation>
    <subcellularLocation>
        <location evidence="2">Secreted</location>
        <location evidence="2">Cell wall</location>
    </subcellularLocation>
</comment>
<evidence type="ECO:0000256" key="11">
    <source>
        <dbReference type="ARBA" id="ARBA00023136"/>
    </source>
</evidence>
<dbReference type="InterPro" id="IPR000490">
    <property type="entry name" value="Glyco_hydro_17"/>
</dbReference>
<dbReference type="InterPro" id="IPR050732">
    <property type="entry name" value="Beta-glucan_modifiers"/>
</dbReference>